<dbReference type="InterPro" id="IPR000531">
    <property type="entry name" value="Beta-barrel_TonB"/>
</dbReference>
<keyword evidence="6" id="KW-0408">Iron</keyword>
<keyword evidence="4" id="KW-0410">Iron transport</keyword>
<feature type="domain" description="TonB-dependent receptor plug" evidence="15">
    <location>
        <begin position="69"/>
        <end position="177"/>
    </location>
</feature>
<feature type="chain" id="PRO_5046280719" evidence="13">
    <location>
        <begin position="33"/>
        <end position="869"/>
    </location>
</feature>
<keyword evidence="3 11" id="KW-1134">Transmembrane beta strand</keyword>
<evidence type="ECO:0000313" key="16">
    <source>
        <dbReference type="EMBL" id="MFC4701337.1"/>
    </source>
</evidence>
<keyword evidence="10 11" id="KW-0998">Cell outer membrane</keyword>
<reference evidence="17" key="1">
    <citation type="journal article" date="2019" name="Int. J. Syst. Evol. Microbiol.">
        <title>The Global Catalogue of Microorganisms (GCM) 10K type strain sequencing project: providing services to taxonomists for standard genome sequencing and annotation.</title>
        <authorList>
            <consortium name="The Broad Institute Genomics Platform"/>
            <consortium name="The Broad Institute Genome Sequencing Center for Infectious Disease"/>
            <person name="Wu L."/>
            <person name="Ma J."/>
        </authorList>
    </citation>
    <scope>NUCLEOTIDE SEQUENCE [LARGE SCALE GENOMIC DNA]</scope>
    <source>
        <strain evidence="17">KACC 12507</strain>
    </source>
</reference>
<evidence type="ECO:0000256" key="2">
    <source>
        <dbReference type="ARBA" id="ARBA00022448"/>
    </source>
</evidence>
<evidence type="ECO:0000259" key="14">
    <source>
        <dbReference type="Pfam" id="PF00593"/>
    </source>
</evidence>
<evidence type="ECO:0000256" key="13">
    <source>
        <dbReference type="SAM" id="SignalP"/>
    </source>
</evidence>
<organism evidence="16 17">
    <name type="scientific">Glaciecola siphonariae</name>
    <dbReference type="NCBI Taxonomy" id="521012"/>
    <lineage>
        <taxon>Bacteria</taxon>
        <taxon>Pseudomonadati</taxon>
        <taxon>Pseudomonadota</taxon>
        <taxon>Gammaproteobacteria</taxon>
        <taxon>Alteromonadales</taxon>
        <taxon>Alteromonadaceae</taxon>
        <taxon>Glaciecola</taxon>
    </lineage>
</organism>
<sequence>MSTHTAIKLSRFTMLPVTLCTLAALYPAFSTAQEQVNDTSQTVSSQNEIQQDTMLETIEVTAQRRVQNLQDVPVSITALSGAALQDAAVKDIVDLEVAVPSLQTFITQSATQTNLDIRGVGTSSQNFGLESSVGLYVDDVFRARQNSIINNLVDMEAVEVLRGPQGTLFGKNTPSGAVVIRTKAPRHDERDGLLEATVGNLGLLNFAAASNVNIVEDELSLRFTGFSSQRDGFVDDVALGENTLHDRDRYGVRAQALWTPNDDLRVRVIADYSEIDEICCAAPTFLSNFQSQQVPGVFGTDAIFAQLGGTIFTGEEFFDYRVALNSLPISQNEDKGVSVQVDYDINNEWSVTSISALRDFDSRDTIDGDFTDIDLVTTTNVASQKSLSQEFRFNYTSERLNAVIGAYYFTQDLDLDYKVEIGEQFPDFFNIAVLPSLQASPLGPLLAGLDQISAATGGLVAPVGPGVGAGFSFPHIAQQEHTSYALFGQFDYSLNDSWIITAGLRYTDEDKTLFSGFSELNSAGTQTTAVDFAAAGAALGQIGAGLAQGQLPTEEMLAPLVPLQTAGWAFPFVSAATSPRPTIDTDLADSKTTGTLKLSYTPNRHTLVYASAATGYKSGGTNTDRIPSGFSPLFDAETATSFELGIKADFPQQALRINAAIHSTKIDDFQANTYDGTGFNLQNAGALDTFGGEVELTWLPTDDVELRLNYAHIDAQYDEFDAGSCYIAYTFHTGIDDPGRRNPQDPFCSRAGDRLPGSPEHKLNAQLRYDTELTSDIFMYAVVEGIFSSDIIRDSNNDPLKLQPGYSFFNTRVGFDLTQYDMQVLFWGRNVFNKEYYGAAMFDTTLQDGKISSYVSEPRTFGVTVRKRF</sequence>
<proteinExistence type="inferred from homology"/>
<keyword evidence="16" id="KW-0675">Receptor</keyword>
<accession>A0ABV9LXP7</accession>
<comment type="subcellular location">
    <subcellularLocation>
        <location evidence="1 11">Cell outer membrane</location>
        <topology evidence="1 11">Multi-pass membrane protein</topology>
    </subcellularLocation>
</comment>
<comment type="caution">
    <text evidence="16">The sequence shown here is derived from an EMBL/GenBank/DDBJ whole genome shotgun (WGS) entry which is preliminary data.</text>
</comment>
<evidence type="ECO:0000256" key="6">
    <source>
        <dbReference type="ARBA" id="ARBA00023004"/>
    </source>
</evidence>
<dbReference type="InterPro" id="IPR036942">
    <property type="entry name" value="Beta-barrel_TonB_sf"/>
</dbReference>
<keyword evidence="8 12" id="KW-0798">TonB box</keyword>
<dbReference type="SUPFAM" id="SSF56935">
    <property type="entry name" value="Porins"/>
    <property type="match status" value="1"/>
</dbReference>
<dbReference type="EMBL" id="JBHSGU010000009">
    <property type="protein sequence ID" value="MFC4701337.1"/>
    <property type="molecule type" value="Genomic_DNA"/>
</dbReference>
<name>A0ABV9LXP7_9ALTE</name>
<evidence type="ECO:0000256" key="11">
    <source>
        <dbReference type="PROSITE-ProRule" id="PRU01360"/>
    </source>
</evidence>
<evidence type="ECO:0000256" key="7">
    <source>
        <dbReference type="ARBA" id="ARBA00023065"/>
    </source>
</evidence>
<dbReference type="Gene3D" id="2.40.170.20">
    <property type="entry name" value="TonB-dependent receptor, beta-barrel domain"/>
    <property type="match status" value="2"/>
</dbReference>
<keyword evidence="17" id="KW-1185">Reference proteome</keyword>
<keyword evidence="5 11" id="KW-0812">Transmembrane</keyword>
<feature type="domain" description="TonB-dependent receptor-like beta-barrel" evidence="14">
    <location>
        <begin position="316"/>
        <end position="831"/>
    </location>
</feature>
<dbReference type="PROSITE" id="PS52016">
    <property type="entry name" value="TONB_DEPENDENT_REC_3"/>
    <property type="match status" value="1"/>
</dbReference>
<dbReference type="Proteomes" id="UP001595897">
    <property type="component" value="Unassembled WGS sequence"/>
</dbReference>
<evidence type="ECO:0000313" key="17">
    <source>
        <dbReference type="Proteomes" id="UP001595897"/>
    </source>
</evidence>
<dbReference type="Pfam" id="PF00593">
    <property type="entry name" value="TonB_dep_Rec_b-barrel"/>
    <property type="match status" value="1"/>
</dbReference>
<dbReference type="PANTHER" id="PTHR32552:SF81">
    <property type="entry name" value="TONB-DEPENDENT OUTER MEMBRANE RECEPTOR"/>
    <property type="match status" value="1"/>
</dbReference>
<keyword evidence="9 11" id="KW-0472">Membrane</keyword>
<keyword evidence="2 11" id="KW-0813">Transport</keyword>
<evidence type="ECO:0000256" key="3">
    <source>
        <dbReference type="ARBA" id="ARBA00022452"/>
    </source>
</evidence>
<keyword evidence="13" id="KW-0732">Signal</keyword>
<evidence type="ECO:0000256" key="12">
    <source>
        <dbReference type="RuleBase" id="RU003357"/>
    </source>
</evidence>
<keyword evidence="7" id="KW-0406">Ion transport</keyword>
<feature type="signal peptide" evidence="13">
    <location>
        <begin position="1"/>
        <end position="32"/>
    </location>
</feature>
<evidence type="ECO:0000259" key="15">
    <source>
        <dbReference type="Pfam" id="PF07715"/>
    </source>
</evidence>
<dbReference type="InterPro" id="IPR012910">
    <property type="entry name" value="Plug_dom"/>
</dbReference>
<dbReference type="RefSeq" id="WP_382409728.1">
    <property type="nucleotide sequence ID" value="NZ_JBHSGU010000009.1"/>
</dbReference>
<dbReference type="InterPro" id="IPR039426">
    <property type="entry name" value="TonB-dep_rcpt-like"/>
</dbReference>
<evidence type="ECO:0000256" key="5">
    <source>
        <dbReference type="ARBA" id="ARBA00022692"/>
    </source>
</evidence>
<evidence type="ECO:0000256" key="8">
    <source>
        <dbReference type="ARBA" id="ARBA00023077"/>
    </source>
</evidence>
<evidence type="ECO:0000256" key="9">
    <source>
        <dbReference type="ARBA" id="ARBA00023136"/>
    </source>
</evidence>
<dbReference type="PANTHER" id="PTHR32552">
    <property type="entry name" value="FERRICHROME IRON RECEPTOR-RELATED"/>
    <property type="match status" value="1"/>
</dbReference>
<protein>
    <submittedName>
        <fullName evidence="16">TonB-dependent receptor</fullName>
    </submittedName>
</protein>
<comment type="similarity">
    <text evidence="11 12">Belongs to the TonB-dependent receptor family.</text>
</comment>
<dbReference type="Pfam" id="PF07715">
    <property type="entry name" value="Plug"/>
    <property type="match status" value="1"/>
</dbReference>
<evidence type="ECO:0000256" key="4">
    <source>
        <dbReference type="ARBA" id="ARBA00022496"/>
    </source>
</evidence>
<evidence type="ECO:0000256" key="1">
    <source>
        <dbReference type="ARBA" id="ARBA00004571"/>
    </source>
</evidence>
<gene>
    <name evidence="16" type="ORF">ACFO4O_14295</name>
</gene>
<evidence type="ECO:0000256" key="10">
    <source>
        <dbReference type="ARBA" id="ARBA00023237"/>
    </source>
</evidence>